<dbReference type="EMBL" id="JACVVK020000036">
    <property type="protein sequence ID" value="KAK7500608.1"/>
    <property type="molecule type" value="Genomic_DNA"/>
</dbReference>
<evidence type="ECO:0000256" key="1">
    <source>
        <dbReference type="SAM" id="MobiDB-lite"/>
    </source>
</evidence>
<dbReference type="InterPro" id="IPR000742">
    <property type="entry name" value="EGF"/>
</dbReference>
<reference evidence="4 5" key="1">
    <citation type="journal article" date="2023" name="Sci. Data">
        <title>Genome assembly of the Korean intertidal mud-creeper Batillaria attramentaria.</title>
        <authorList>
            <person name="Patra A.K."/>
            <person name="Ho P.T."/>
            <person name="Jun S."/>
            <person name="Lee S.J."/>
            <person name="Kim Y."/>
            <person name="Won Y.J."/>
        </authorList>
    </citation>
    <scope>NUCLEOTIDE SEQUENCE [LARGE SCALE GENOMIC DNA]</scope>
    <source>
        <strain evidence="4">Wonlab-2016</strain>
    </source>
</reference>
<dbReference type="Proteomes" id="UP001519460">
    <property type="component" value="Unassembled WGS sequence"/>
</dbReference>
<dbReference type="PANTHER" id="PTHR16897">
    <property type="entry name" value="OS10G0105400 PROTEIN"/>
    <property type="match status" value="1"/>
</dbReference>
<proteinExistence type="predicted"/>
<comment type="caution">
    <text evidence="4">The sequence shown here is derived from an EMBL/GenBank/DDBJ whole genome shotgun (WGS) entry which is preliminary data.</text>
</comment>
<feature type="domain" description="EGF-like" evidence="2 3">
    <location>
        <begin position="177"/>
        <end position="188"/>
    </location>
</feature>
<protein>
    <recommendedName>
        <fullName evidence="2 3">EGF-like domain-containing protein</fullName>
    </recommendedName>
</protein>
<evidence type="ECO:0000259" key="3">
    <source>
        <dbReference type="PROSITE" id="PS01186"/>
    </source>
</evidence>
<evidence type="ECO:0000313" key="4">
    <source>
        <dbReference type="EMBL" id="KAK7500608.1"/>
    </source>
</evidence>
<dbReference type="PANTHER" id="PTHR16897:SF2">
    <property type="entry name" value="OS03G0226600 PROTEIN"/>
    <property type="match status" value="1"/>
</dbReference>
<dbReference type="InterPro" id="IPR003961">
    <property type="entry name" value="FN3_dom"/>
</dbReference>
<feature type="region of interest" description="Disordered" evidence="1">
    <location>
        <begin position="999"/>
        <end position="1038"/>
    </location>
</feature>
<organism evidence="4 5">
    <name type="scientific">Batillaria attramentaria</name>
    <dbReference type="NCBI Taxonomy" id="370345"/>
    <lineage>
        <taxon>Eukaryota</taxon>
        <taxon>Metazoa</taxon>
        <taxon>Spiralia</taxon>
        <taxon>Lophotrochozoa</taxon>
        <taxon>Mollusca</taxon>
        <taxon>Gastropoda</taxon>
        <taxon>Caenogastropoda</taxon>
        <taxon>Sorbeoconcha</taxon>
        <taxon>Cerithioidea</taxon>
        <taxon>Batillariidae</taxon>
        <taxon>Batillaria</taxon>
    </lineage>
</organism>
<dbReference type="PROSITE" id="PS00022">
    <property type="entry name" value="EGF_1"/>
    <property type="match status" value="1"/>
</dbReference>
<evidence type="ECO:0000259" key="2">
    <source>
        <dbReference type="PROSITE" id="PS00022"/>
    </source>
</evidence>
<dbReference type="AlphaFoldDB" id="A0ABD0LN31"/>
<dbReference type="PROSITE" id="PS01186">
    <property type="entry name" value="EGF_2"/>
    <property type="match status" value="1"/>
</dbReference>
<dbReference type="CDD" id="cd00063">
    <property type="entry name" value="FN3"/>
    <property type="match status" value="1"/>
</dbReference>
<feature type="compositionally biased region" description="Low complexity" evidence="1">
    <location>
        <begin position="1025"/>
        <end position="1036"/>
    </location>
</feature>
<evidence type="ECO:0000313" key="5">
    <source>
        <dbReference type="Proteomes" id="UP001519460"/>
    </source>
</evidence>
<name>A0ABD0LN31_9CAEN</name>
<keyword evidence="5" id="KW-1185">Reference proteome</keyword>
<accession>A0ABD0LN31</accession>
<feature type="non-terminal residue" evidence="4">
    <location>
        <position position="1"/>
    </location>
</feature>
<sequence>NHVRTIVYYVKEKYKTLLVFNKYRSKRKERYECESGWHSANNIACDYAICDGKTNLNDACNDYISNSHIIYAGGAVQHYPEGSCSSPDSCTCTKDGFYSAGSTCRMCSAISNCNIERCTTSSDQTCAVCEGVVQDRKGYRAYMVSSDRRACNQACSWRSDSTRCYPGTCSSEVSSSCACSTGFTGRHCQTITTKSDIIYNEIQLTSSDGSKVVAPLVPTSGPSSTQLAWTNIVSPSSLFYKLEAQFKPTIPTPHEYVTEAKLGVTGGTVAMTARNKAGTSQGSLAKTCGGSSRDSPNQSVFTCQATLQSSQFSASLALPFQHEDRLDFSFTADNGGFVKIKNMESDATETHYYGGTTQTHSFQLKFDTVVPYHCKASNGCTKSMLTLTDITKSASQQISWDGWADDTSGLALYQYHVYELYNVGGQLRHKTLATSGTVNDGSTSGSTTFSVTQPGMYSVVLSAHDRATNSKAARKLFLYDATSEVTTTSSVLRVTSAAEAASWEWQQTEGDVTVTWTERYTNLFHHNNHLLAAVASEAGVETLYDDSDGTRTTSAIANTLGVVKFTTAYGVDSAGGSTLSVPADSSFSVEPDLGGLKTMQAGVKDGQSLTFWVRAYDIRDDYLEESVTVHVDSSPPVITNLWLTKDHIENISVHGLEQLNEMTIEWVAYDDHSGLETVQWRLLDLHSGSEIVHGVENVPAQGETQTLDNCQTTYGGYARGPNCYCTGAAGCYHRHFQVKPTIIDSNVQDHGGIFNHASTGVHDYDYHLEVTVRNHAKLTTTIRKQITLDASPPHQGAVHDGIPGSPEVDYQSSTSLHAHWSDFFDRESGIKFYQYAFHTACLTASSFGHVTDDSRVNVTYGTTASWEAPGPGTYYVTVVAYNSAIEPSDPVCSDGVTVDVTAPAVSEVYVEGAYIAAGLVRQVDSDNIWLVDVDRRRRLVDSPDQACLLNSRVASAETAFHTCEFQATISFFVSDKEQQSALETHEFIWVQLQMPMPRARGQRRGGLTYPRKGAKKRAQERAAQRRQQAAEAASASETPVSCLCDKM</sequence>
<gene>
    <name evidence="4" type="ORF">BaRGS_00008183</name>
</gene>